<dbReference type="CDD" id="cd24119">
    <property type="entry name" value="ASKHA_NBD_MtPPX2-like"/>
    <property type="match status" value="1"/>
</dbReference>
<organism evidence="2 3">
    <name type="scientific">Streptomyces pini</name>
    <dbReference type="NCBI Taxonomy" id="1520580"/>
    <lineage>
        <taxon>Bacteria</taxon>
        <taxon>Bacillati</taxon>
        <taxon>Actinomycetota</taxon>
        <taxon>Actinomycetes</taxon>
        <taxon>Kitasatosporales</taxon>
        <taxon>Streptomycetaceae</taxon>
        <taxon>Streptomyces</taxon>
    </lineage>
</organism>
<dbReference type="GO" id="GO:0016462">
    <property type="term" value="F:pyrophosphatase activity"/>
    <property type="evidence" value="ECO:0007669"/>
    <property type="project" value="TreeGrafter"/>
</dbReference>
<dbReference type="EMBL" id="FOSG01000001">
    <property type="protein sequence ID" value="SFJ73720.1"/>
    <property type="molecule type" value="Genomic_DNA"/>
</dbReference>
<dbReference type="Gene3D" id="3.30.420.40">
    <property type="match status" value="1"/>
</dbReference>
<dbReference type="Pfam" id="PF02541">
    <property type="entry name" value="Ppx-GppA"/>
    <property type="match status" value="1"/>
</dbReference>
<protein>
    <submittedName>
        <fullName evidence="2">Exopolyphosphatase / guanosine-5'-triphosphate,3'-diphosphate pyrophosphatase</fullName>
    </submittedName>
</protein>
<dbReference type="RefSeq" id="WP_093846518.1">
    <property type="nucleotide sequence ID" value="NZ_FOSG01000001.1"/>
</dbReference>
<dbReference type="Proteomes" id="UP000198928">
    <property type="component" value="Unassembled WGS sequence"/>
</dbReference>
<evidence type="ECO:0000313" key="2">
    <source>
        <dbReference type="EMBL" id="SFJ73720.1"/>
    </source>
</evidence>
<accession>A0A1I3TSW5</accession>
<feature type="domain" description="Ppx/GppA phosphatase N-terminal" evidence="1">
    <location>
        <begin position="33"/>
        <end position="322"/>
    </location>
</feature>
<dbReference type="SUPFAM" id="SSF53067">
    <property type="entry name" value="Actin-like ATPase domain"/>
    <property type="match status" value="2"/>
</dbReference>
<dbReference type="PANTHER" id="PTHR30005:SF13">
    <property type="entry name" value="EXOPOLYPHOSPHATASE 2"/>
    <property type="match status" value="1"/>
</dbReference>
<dbReference type="Gene3D" id="3.30.420.150">
    <property type="entry name" value="Exopolyphosphatase. Domain 2"/>
    <property type="match status" value="1"/>
</dbReference>
<dbReference type="AlphaFoldDB" id="A0A1I3TSW5"/>
<gene>
    <name evidence="2" type="ORF">SAMN05192584_10164</name>
</gene>
<dbReference type="InterPro" id="IPR003695">
    <property type="entry name" value="Ppx_GppA_N"/>
</dbReference>
<dbReference type="PANTHER" id="PTHR30005">
    <property type="entry name" value="EXOPOLYPHOSPHATASE"/>
    <property type="match status" value="1"/>
</dbReference>
<evidence type="ECO:0000313" key="3">
    <source>
        <dbReference type="Proteomes" id="UP000198928"/>
    </source>
</evidence>
<dbReference type="InterPro" id="IPR043129">
    <property type="entry name" value="ATPase_NBD"/>
</dbReference>
<proteinExistence type="predicted"/>
<evidence type="ECO:0000259" key="1">
    <source>
        <dbReference type="Pfam" id="PF02541"/>
    </source>
</evidence>
<reference evidence="3" key="1">
    <citation type="submission" date="2016-10" db="EMBL/GenBank/DDBJ databases">
        <authorList>
            <person name="Varghese N."/>
            <person name="Submissions S."/>
        </authorList>
    </citation>
    <scope>NUCLEOTIDE SEQUENCE [LARGE SCALE GENOMIC DNA]</scope>
    <source>
        <strain evidence="3">PL19</strain>
    </source>
</reference>
<dbReference type="InterPro" id="IPR050273">
    <property type="entry name" value="GppA/Ppx_hydrolase"/>
</dbReference>
<dbReference type="OrthoDB" id="9793035at2"/>
<name>A0A1I3TSW5_9ACTN</name>
<sequence>MTGTANGTASGATVRVAAIDCGTNSIRLLVADIDPDTGELTDLDRRMTIVRLGQGVDRTGRLAPEALERTFAACREYAEVIRAHGVTPGRTRFVATSASRDAENRGDFVRGVVDILGVEPEVITGDQEAELSFTGATRELAGAEHPEGPYLVVDIGGGSTEFVVGGEGVRAARSVDVGCVRLTERHLLRDGAITDPPSQAQIAAMRADAEAALDLVEKTVPLAGARTLVGLAGSVTTVAAVALELPEYDPSAIHHSRIGAEKVAEVTARLLAATHDERAAIPVMHPGRVDVIGAGALVLQTIMERTGAREVVVSEHDILDGIAHSRAAR</sequence>
<keyword evidence="3" id="KW-1185">Reference proteome</keyword>